<dbReference type="Gene3D" id="3.10.580.10">
    <property type="entry name" value="CBS-domain"/>
    <property type="match status" value="1"/>
</dbReference>
<dbReference type="InterPro" id="IPR000644">
    <property type="entry name" value="CBS_dom"/>
</dbReference>
<dbReference type="Proteomes" id="UP000199452">
    <property type="component" value="Unassembled WGS sequence"/>
</dbReference>
<keyword evidence="4" id="KW-1185">Reference proteome</keyword>
<dbReference type="EMBL" id="FMYP01000012">
    <property type="protein sequence ID" value="SDB95799.1"/>
    <property type="molecule type" value="Genomic_DNA"/>
</dbReference>
<dbReference type="SUPFAM" id="SSF54631">
    <property type="entry name" value="CBS-domain pair"/>
    <property type="match status" value="1"/>
</dbReference>
<evidence type="ECO:0000313" key="4">
    <source>
        <dbReference type="Proteomes" id="UP000199452"/>
    </source>
</evidence>
<proteinExistence type="predicted"/>
<feature type="domain" description="CBS" evidence="2">
    <location>
        <begin position="67"/>
        <end position="123"/>
    </location>
</feature>
<evidence type="ECO:0000313" key="3">
    <source>
        <dbReference type="EMBL" id="SDB95799.1"/>
    </source>
</evidence>
<dbReference type="InterPro" id="IPR046342">
    <property type="entry name" value="CBS_dom_sf"/>
</dbReference>
<name>A0A1G6HNG1_9BACT</name>
<dbReference type="OrthoDB" id="1523762at2"/>
<reference evidence="3 4" key="1">
    <citation type="submission" date="2016-09" db="EMBL/GenBank/DDBJ databases">
        <authorList>
            <person name="Capua I."/>
            <person name="De Benedictis P."/>
            <person name="Joannis T."/>
            <person name="Lombin L.H."/>
            <person name="Cattoli G."/>
        </authorList>
    </citation>
    <scope>NUCLEOTIDE SEQUENCE [LARGE SCALE GENOMIC DNA]</scope>
    <source>
        <strain evidence="3 4">A7P-90m</strain>
    </source>
</reference>
<dbReference type="STRING" id="1640674.SAMN05216323_101232"/>
<gene>
    <name evidence="3" type="ORF">SAMN05216323_101232</name>
</gene>
<dbReference type="Pfam" id="PF00571">
    <property type="entry name" value="CBS"/>
    <property type="match status" value="2"/>
</dbReference>
<evidence type="ECO:0000256" key="1">
    <source>
        <dbReference type="PROSITE-ProRule" id="PRU00703"/>
    </source>
</evidence>
<organism evidence="3 4">
    <name type="scientific">Williamwhitmania taraxaci</name>
    <dbReference type="NCBI Taxonomy" id="1640674"/>
    <lineage>
        <taxon>Bacteria</taxon>
        <taxon>Pseudomonadati</taxon>
        <taxon>Bacteroidota</taxon>
        <taxon>Bacteroidia</taxon>
        <taxon>Bacteroidales</taxon>
        <taxon>Williamwhitmaniaceae</taxon>
        <taxon>Williamwhitmania</taxon>
    </lineage>
</organism>
<dbReference type="AlphaFoldDB" id="A0A1G6HNG1"/>
<keyword evidence="1" id="KW-0129">CBS domain</keyword>
<accession>A0A1G6HNG1</accession>
<dbReference type="RefSeq" id="WP_092436464.1">
    <property type="nucleotide sequence ID" value="NZ_FMYP01000012.1"/>
</dbReference>
<sequence length="221" mass="24874">MLAKDLISDVIPALRTSDTGTKALGWMDVFKVAHLPIVNNEDFLGVISESDIYDMNMPDEPLGNHPLSLLRPYVLEDQHVFEVMDVMSRLQLSLIPVLNASKHYIGVIALPDLLHYFADLSALKNPGGIVVLDLNANDYSLAHIAQIVEGNSAKILSSYITAYKDSTKIELTLKLNVVDLTSILQTFERYEYVVVGSHMKVDEMDDLYEDRFDLLMRYLNV</sequence>
<dbReference type="PROSITE" id="PS51371">
    <property type="entry name" value="CBS"/>
    <property type="match status" value="1"/>
</dbReference>
<protein>
    <submittedName>
        <fullName evidence="3">CBS domain-containing protein</fullName>
    </submittedName>
</protein>
<dbReference type="CDD" id="cd17783">
    <property type="entry name" value="CBS_pair_bac"/>
    <property type="match status" value="1"/>
</dbReference>
<evidence type="ECO:0000259" key="2">
    <source>
        <dbReference type="PROSITE" id="PS51371"/>
    </source>
</evidence>